<evidence type="ECO:0000313" key="4">
    <source>
        <dbReference type="Proteomes" id="UP000000702"/>
    </source>
</evidence>
<feature type="compositionally biased region" description="Basic and acidic residues" evidence="1">
    <location>
        <begin position="320"/>
        <end position="336"/>
    </location>
</feature>
<dbReference type="Proteomes" id="UP000000702">
    <property type="component" value="Unassembled WGS sequence"/>
</dbReference>
<accession>F9WHN7</accession>
<sequence length="385" mass="42573">MLGLIYVGLLSITVLISGSASTTREDGNNGDSACKLNENATGLLCTIAKLVERARQFTANHEEKEGRDALADVEMYKEKLDYHSKLLEGLLEEAKQKGTLTEQDVNRLKSTADEAKRKNNDVHGKAHEVMKNYTHHHNRAKKSTKNAKGDTLIKGNCHSTASLLYVLQCHIEGKEHDHNEKNIDTICKGRDYSEHLTEHLGKLNDDCGGSKGKRYCSGTGTALKEALEKWDGMGTNDTTTGKRKAGNCTISSAWEKHALNARDHILELDHILETVHNASDQSFVHYSTVWQMREDIAKGKPMEEIVANARKAGQQGAEVVVEKSDSGTANETEKKSGNTTSPVEEEVKVTVQLDGLKFDEENLTANSKESFPKIYIYLLAILLPL</sequence>
<dbReference type="EMBL" id="CAEQ01002465">
    <property type="protein sequence ID" value="CCD16831.1"/>
    <property type="molecule type" value="Genomic_DNA"/>
</dbReference>
<dbReference type="InterPro" id="IPR021057">
    <property type="entry name" value="Trypano_invariant_glycop"/>
</dbReference>
<organism evidence="3 4">
    <name type="scientific">Trypanosoma congolense (strain IL3000)</name>
    <dbReference type="NCBI Taxonomy" id="1068625"/>
    <lineage>
        <taxon>Eukaryota</taxon>
        <taxon>Discoba</taxon>
        <taxon>Euglenozoa</taxon>
        <taxon>Kinetoplastea</taxon>
        <taxon>Metakinetoplastina</taxon>
        <taxon>Trypanosomatida</taxon>
        <taxon>Trypanosomatidae</taxon>
        <taxon>Trypanosoma</taxon>
        <taxon>Nannomonas</taxon>
    </lineage>
</organism>
<feature type="signal peptide" evidence="2">
    <location>
        <begin position="1"/>
        <end position="20"/>
    </location>
</feature>
<gene>
    <name evidence="3" type="ORF">TCIL3000_0_17210</name>
</gene>
<dbReference type="VEuPathDB" id="TriTrypDB:TcIL3000_0_17210"/>
<keyword evidence="2" id="KW-0732">Signal</keyword>
<feature type="region of interest" description="Disordered" evidence="1">
    <location>
        <begin position="316"/>
        <end position="344"/>
    </location>
</feature>
<dbReference type="Pfam" id="PF11727">
    <property type="entry name" value="ISG65-75"/>
    <property type="match status" value="1"/>
</dbReference>
<protein>
    <submittedName>
        <fullName evidence="3">WGS project CAEQ00000000 data, annotated contig 675</fullName>
    </submittedName>
</protein>
<proteinExistence type="predicted"/>
<dbReference type="AlphaFoldDB" id="F9WHN7"/>
<evidence type="ECO:0000313" key="3">
    <source>
        <dbReference type="EMBL" id="CCD16831.1"/>
    </source>
</evidence>
<keyword evidence="4" id="KW-1185">Reference proteome</keyword>
<evidence type="ECO:0000256" key="1">
    <source>
        <dbReference type="SAM" id="MobiDB-lite"/>
    </source>
</evidence>
<evidence type="ECO:0000256" key="2">
    <source>
        <dbReference type="SAM" id="SignalP"/>
    </source>
</evidence>
<name>F9WHN7_TRYCI</name>
<reference evidence="4" key="1">
    <citation type="submission" date="2011-07" db="EMBL/GenBank/DDBJ databases">
        <title>Divergent evolution of antigenic variation in African trypanosomes.</title>
        <authorList>
            <person name="Jackson A.P."/>
            <person name="Berry A."/>
            <person name="Allison H.C."/>
            <person name="Burton P."/>
            <person name="Anderson J."/>
            <person name="Aslett M."/>
            <person name="Brown R."/>
            <person name="Corton N."/>
            <person name="Harris D."/>
            <person name="Hauser H."/>
            <person name="Gamble J."/>
            <person name="Gilderthorp R."/>
            <person name="McQuillan J."/>
            <person name="Quail M.A."/>
            <person name="Sanders M."/>
            <person name="Van Tonder A."/>
            <person name="Ginger M.L."/>
            <person name="Donelson J.E."/>
            <person name="Field M.C."/>
            <person name="Barry J.D."/>
            <person name="Berriman M."/>
            <person name="Hertz-Fowler C."/>
        </authorList>
    </citation>
    <scope>NUCLEOTIDE SEQUENCE [LARGE SCALE GENOMIC DNA]</scope>
    <source>
        <strain evidence="4">IL3000</strain>
    </source>
</reference>
<reference evidence="3 4" key="2">
    <citation type="journal article" date="2012" name="Proc. Natl. Acad. Sci. U.S.A.">
        <title>Antigenic diversity is generated by distinct evolutionary mechanisms in African trypanosome species.</title>
        <authorList>
            <person name="Jackson A.P."/>
            <person name="Berry A."/>
            <person name="Aslett M."/>
            <person name="Allison H.C."/>
            <person name="Burton P."/>
            <person name="Vavrova-Anderson J."/>
            <person name="Brown R."/>
            <person name="Browne H."/>
            <person name="Corton N."/>
            <person name="Hauser H."/>
            <person name="Gamble J."/>
            <person name="Gilderthorp R."/>
            <person name="Marcello L."/>
            <person name="McQuillan J."/>
            <person name="Otto T.D."/>
            <person name="Quail M.A."/>
            <person name="Sanders M.J."/>
            <person name="van Tonder A."/>
            <person name="Ginger M.L."/>
            <person name="Field M.C."/>
            <person name="Barry J.D."/>
            <person name="Hertz-Fowler C."/>
            <person name="Berriman M."/>
        </authorList>
    </citation>
    <scope>NUCLEOTIDE SEQUENCE [LARGE SCALE GENOMIC DNA]</scope>
    <source>
        <strain evidence="3 4">IL3000</strain>
    </source>
</reference>
<comment type="caution">
    <text evidence="3">The sequence shown here is derived from an EMBL/GenBank/DDBJ whole genome shotgun (WGS) entry which is preliminary data.</text>
</comment>
<feature type="chain" id="PRO_5003394781" evidence="2">
    <location>
        <begin position="21"/>
        <end position="385"/>
    </location>
</feature>